<dbReference type="PANTHER" id="PTHR33048">
    <property type="entry name" value="PTH11-LIKE INTEGRAL MEMBRANE PROTEIN (AFU_ORTHOLOGUE AFUA_5G11245)"/>
    <property type="match status" value="1"/>
</dbReference>
<protein>
    <recommendedName>
        <fullName evidence="7">Rhodopsin domain-containing protein</fullName>
    </recommendedName>
</protein>
<dbReference type="Proteomes" id="UP000005446">
    <property type="component" value="Unassembled WGS sequence"/>
</dbReference>
<keyword evidence="3 6" id="KW-1133">Transmembrane helix</keyword>
<dbReference type="HOGENOM" id="CLU_1077888_0_0_1"/>
<comment type="caution">
    <text evidence="8">The sequence shown here is derived from an EMBL/GenBank/DDBJ whole genome shotgun (WGS) entry which is preliminary data.</text>
</comment>
<keyword evidence="2 6" id="KW-0812">Transmembrane</keyword>
<dbReference type="Pfam" id="PF20684">
    <property type="entry name" value="Fung_rhodopsin"/>
    <property type="match status" value="1"/>
</dbReference>
<feature type="domain" description="Rhodopsin" evidence="7">
    <location>
        <begin position="2"/>
        <end position="90"/>
    </location>
</feature>
<keyword evidence="4 6" id="KW-0472">Membrane</keyword>
<comment type="similarity">
    <text evidence="5">Belongs to the SAT4 family.</text>
</comment>
<evidence type="ECO:0000256" key="4">
    <source>
        <dbReference type="ARBA" id="ARBA00023136"/>
    </source>
</evidence>
<dbReference type="EMBL" id="AGUE01000019">
    <property type="protein sequence ID" value="EHL02806.1"/>
    <property type="molecule type" value="Genomic_DNA"/>
</dbReference>
<dbReference type="AlphaFoldDB" id="H0EFA4"/>
<evidence type="ECO:0000313" key="8">
    <source>
        <dbReference type="EMBL" id="EHL02806.1"/>
    </source>
</evidence>
<dbReference type="InterPro" id="IPR049326">
    <property type="entry name" value="Rhodopsin_dom_fungi"/>
</dbReference>
<reference evidence="8 9" key="1">
    <citation type="journal article" date="2012" name="Eukaryot. Cell">
        <title>Genome sequence of the fungus Glarea lozoyensis: the first genome sequence of a species from the Helotiaceae family.</title>
        <authorList>
            <person name="Youssar L."/>
            <person name="Gruening B.A."/>
            <person name="Erxleben A."/>
            <person name="Guenther S."/>
            <person name="Huettel W."/>
        </authorList>
    </citation>
    <scope>NUCLEOTIDE SEQUENCE [LARGE SCALE GENOMIC DNA]</scope>
    <source>
        <strain evidence="9">ATCC 74030 / MF5533</strain>
    </source>
</reference>
<organism evidence="8 9">
    <name type="scientific">Glarea lozoyensis (strain ATCC 74030 / MF5533)</name>
    <dbReference type="NCBI Taxonomy" id="1104152"/>
    <lineage>
        <taxon>Eukaryota</taxon>
        <taxon>Fungi</taxon>
        <taxon>Dikarya</taxon>
        <taxon>Ascomycota</taxon>
        <taxon>Pezizomycotina</taxon>
        <taxon>Leotiomycetes</taxon>
        <taxon>Helotiales</taxon>
        <taxon>Helotiaceae</taxon>
        <taxon>Glarea</taxon>
    </lineage>
</organism>
<dbReference type="GO" id="GO:0016020">
    <property type="term" value="C:membrane"/>
    <property type="evidence" value="ECO:0007669"/>
    <property type="project" value="UniProtKB-SubCell"/>
</dbReference>
<evidence type="ECO:0000256" key="5">
    <source>
        <dbReference type="ARBA" id="ARBA00038359"/>
    </source>
</evidence>
<dbReference type="InParanoid" id="H0EFA4"/>
<evidence type="ECO:0000313" key="9">
    <source>
        <dbReference type="Proteomes" id="UP000005446"/>
    </source>
</evidence>
<evidence type="ECO:0000256" key="3">
    <source>
        <dbReference type="ARBA" id="ARBA00022989"/>
    </source>
</evidence>
<evidence type="ECO:0000256" key="1">
    <source>
        <dbReference type="ARBA" id="ARBA00004141"/>
    </source>
</evidence>
<evidence type="ECO:0000256" key="6">
    <source>
        <dbReference type="SAM" id="Phobius"/>
    </source>
</evidence>
<feature type="transmembrane region" description="Helical" evidence="6">
    <location>
        <begin position="28"/>
        <end position="50"/>
    </location>
</feature>
<gene>
    <name evidence="8" type="ORF">M7I_1146</name>
</gene>
<evidence type="ECO:0000259" key="7">
    <source>
        <dbReference type="Pfam" id="PF20684"/>
    </source>
</evidence>
<evidence type="ECO:0000256" key="2">
    <source>
        <dbReference type="ARBA" id="ARBA00022692"/>
    </source>
</evidence>
<dbReference type="InterPro" id="IPR052337">
    <property type="entry name" value="SAT4-like"/>
</dbReference>
<dbReference type="PANTHER" id="PTHR33048:SF47">
    <property type="entry name" value="INTEGRAL MEMBRANE PROTEIN-RELATED"/>
    <property type="match status" value="1"/>
</dbReference>
<dbReference type="OrthoDB" id="5342292at2759"/>
<comment type="subcellular location">
    <subcellularLocation>
        <location evidence="1">Membrane</location>
        <topology evidence="1">Multi-pass membrane protein</topology>
    </subcellularLocation>
</comment>
<keyword evidence="9" id="KW-1185">Reference proteome</keyword>
<sequence>MAVALDVFILVLPMPLLGRLKLNKGKKIGIVLMFSTAVIALACAILTTIYRVKLRGSTDPFWTSWESTIFNVIENNVAIIVACVPGTFSFIKTYLTPARFPSLLNGPFKGLLSLKSTSTHSRKRSDNGGNGGMGGLTPHISSPVCAHDAFGQKVYGEKELIGDIPRMGNTLQVPPKDRYHQRNVSNATAEMDISSVGIAYGSGLRNVEGWREKNSEITGNWDTPVDIY</sequence>
<name>H0EFA4_GLAL7</name>
<accession>H0EFA4</accession>
<proteinExistence type="inferred from homology"/>